<sequence>MDPPGTRYVQRDGHALAYQVVGESEQARDSTRRDVIWFFEVAQHLDLMWTDPHINYLLERGTTFARTTFLQRRGVGLSDPIDHVPTLEEQADDVAAVMDEVGIRHATMVGVTSTCGALCMLAARSPDRVRGLVLIQPFAESLLGTNRMPVGWDEASRARYIAGWRGAGNEWGTGASLARWDPAVDTPHNRRLMALSERCSATPATARAHFEWVFRLDYSRALPSVQCPARVLLAPASLVPRGAARHVADLIPHGRFHLLPPAPPGSSIGEAWMPVLEHVEEAATGMHRPADADRFLASLLFTDVVHSTETLALIGDVAYRDLRAAYERQVRVEVDRAGGRLVNVSGDGTFSVFDGPAAALRCAERICRSATALGIAVRAGVHTGEVEHTGLELTGMTVHVGARIGAAARPGEVLASRAVRDLVVGSGLSFVDRGLHELRGVPGRWSLYALDGEPETLPLARKRPTPNMIDRTVLGMARRTPRLLRTVATVANAAQRRTPRRGGTATGLD</sequence>
<dbReference type="InterPro" id="IPR050471">
    <property type="entry name" value="AB_hydrolase"/>
</dbReference>
<dbReference type="RefSeq" id="WP_072844314.1">
    <property type="nucleotide sequence ID" value="NZ_FNAB01000001.1"/>
</dbReference>
<dbReference type="PROSITE" id="PS50125">
    <property type="entry name" value="GUANYLATE_CYCLASE_2"/>
    <property type="match status" value="1"/>
</dbReference>
<dbReference type="SUPFAM" id="SSF53474">
    <property type="entry name" value="alpha/beta-Hydrolases"/>
    <property type="match status" value="1"/>
</dbReference>
<reference evidence="2 3" key="1">
    <citation type="submission" date="2016-10" db="EMBL/GenBank/DDBJ databases">
        <authorList>
            <person name="de Groot N.N."/>
        </authorList>
    </citation>
    <scope>NUCLEOTIDE SEQUENCE [LARGE SCALE GENOMIC DNA]</scope>
    <source>
        <strain evidence="2 3">JCM 11308</strain>
    </source>
</reference>
<feature type="domain" description="Guanylate cyclase" evidence="1">
    <location>
        <begin position="298"/>
        <end position="405"/>
    </location>
</feature>
<dbReference type="InterPro" id="IPR029787">
    <property type="entry name" value="Nucleotide_cyclase"/>
</dbReference>
<evidence type="ECO:0000313" key="2">
    <source>
        <dbReference type="EMBL" id="SDC48788.1"/>
    </source>
</evidence>
<evidence type="ECO:0000259" key="1">
    <source>
        <dbReference type="PROSITE" id="PS50125"/>
    </source>
</evidence>
<gene>
    <name evidence="2" type="ORF">SAMN05444580_10118</name>
</gene>
<dbReference type="GO" id="GO:0004016">
    <property type="term" value="F:adenylate cyclase activity"/>
    <property type="evidence" value="ECO:0007669"/>
    <property type="project" value="UniProtKB-ARBA"/>
</dbReference>
<dbReference type="Gene3D" id="3.30.70.1230">
    <property type="entry name" value="Nucleotide cyclase"/>
    <property type="match status" value="1"/>
</dbReference>
<dbReference type="SUPFAM" id="SSF55073">
    <property type="entry name" value="Nucleotide cyclase"/>
    <property type="match status" value="1"/>
</dbReference>
<dbReference type="EMBL" id="FNAB01000001">
    <property type="protein sequence ID" value="SDC48788.1"/>
    <property type="molecule type" value="Genomic_DNA"/>
</dbReference>
<dbReference type="InterPro" id="IPR029058">
    <property type="entry name" value="AB_hydrolase_fold"/>
</dbReference>
<protein>
    <submittedName>
        <fullName evidence="2">Adenylate cyclase, class 3</fullName>
    </submittedName>
</protein>
<evidence type="ECO:0000313" key="3">
    <source>
        <dbReference type="Proteomes" id="UP000199417"/>
    </source>
</evidence>
<dbReference type="STRING" id="168276.SAMN05444580_10118"/>
<dbReference type="Pfam" id="PF00561">
    <property type="entry name" value="Abhydrolase_1"/>
    <property type="match status" value="1"/>
</dbReference>
<dbReference type="Gene3D" id="3.40.50.1820">
    <property type="entry name" value="alpha/beta hydrolase"/>
    <property type="match status" value="1"/>
</dbReference>
<name>A0A1G6LZR8_9NOCA</name>
<dbReference type="GO" id="GO:0009190">
    <property type="term" value="P:cyclic nucleotide biosynthetic process"/>
    <property type="evidence" value="ECO:0007669"/>
    <property type="project" value="InterPro"/>
</dbReference>
<dbReference type="PANTHER" id="PTHR43433">
    <property type="entry name" value="HYDROLASE, ALPHA/BETA FOLD FAMILY PROTEIN"/>
    <property type="match status" value="1"/>
</dbReference>
<dbReference type="InterPro" id="IPR001054">
    <property type="entry name" value="A/G_cyclase"/>
</dbReference>
<dbReference type="GO" id="GO:0035556">
    <property type="term" value="P:intracellular signal transduction"/>
    <property type="evidence" value="ECO:0007669"/>
    <property type="project" value="InterPro"/>
</dbReference>
<accession>A0A1G6LZR8</accession>
<proteinExistence type="predicted"/>
<organism evidence="2 3">
    <name type="scientific">Rhodococcus tukisamuensis</name>
    <dbReference type="NCBI Taxonomy" id="168276"/>
    <lineage>
        <taxon>Bacteria</taxon>
        <taxon>Bacillati</taxon>
        <taxon>Actinomycetota</taxon>
        <taxon>Actinomycetes</taxon>
        <taxon>Mycobacteriales</taxon>
        <taxon>Nocardiaceae</taxon>
        <taxon>Rhodococcus</taxon>
    </lineage>
</organism>
<dbReference type="PANTHER" id="PTHR43433:SF8">
    <property type="entry name" value="BIFUNCTIONAL LIPASE_ADENYLATE CYCLASE LIPJ"/>
    <property type="match status" value="1"/>
</dbReference>
<keyword evidence="3" id="KW-1185">Reference proteome</keyword>
<dbReference type="CDD" id="cd07302">
    <property type="entry name" value="CHD"/>
    <property type="match status" value="1"/>
</dbReference>
<dbReference type="Proteomes" id="UP000199417">
    <property type="component" value="Unassembled WGS sequence"/>
</dbReference>
<dbReference type="AlphaFoldDB" id="A0A1G6LZR8"/>
<dbReference type="InterPro" id="IPR000073">
    <property type="entry name" value="AB_hydrolase_1"/>
</dbReference>